<feature type="signal peptide" evidence="3">
    <location>
        <begin position="1"/>
        <end position="21"/>
    </location>
</feature>
<evidence type="ECO:0000256" key="2">
    <source>
        <dbReference type="ARBA" id="ARBA00023157"/>
    </source>
</evidence>
<dbReference type="Pfam" id="PF13385">
    <property type="entry name" value="Laminin_G_3"/>
    <property type="match status" value="1"/>
</dbReference>
<evidence type="ECO:0000313" key="6">
    <source>
        <dbReference type="Proteomes" id="UP001209878"/>
    </source>
</evidence>
<sequence>MAAVTFVVVAILSQCLSPIQAAGLVVRDVDGGWSDFRPSGGCRMKRDTDSNNTLWSGWPKETWPPGVDSSVDICFYTWQQTMMRTCTKPRRHGKGKRCEGPWKKEVPCTCPYKVDPAKDCQVVATDKDSIQAYVSDPCRCSCFFHCHKVDNEWTVPPEPQCCPPCTFWSSVNRACIRVLDGCDEVKPKEDNNTKTRKRKRKRIVSITALEHGCTLRKDDDDKHMFWNGPRGCPAPHSFDPRMWLSAPAVPQLIRDVTCVSFDKGYNGLAATHGVWVRAQNVKVVDGGVKGKCGYFNGSSSLSMPYFSGSYGRYEQFAISFFFKRDAASTGSVGILSNGDCATKDYSSIVVTSPNSGTLRAGFKNKSGTVTEQIVGEVTADKWHYMVISWDGEKVKIFVDAKEQFVGDLEGRLDVPNCPLTVGFTRGLFGFEYFKGYMDEICFYKTSLREDEIKDMHAKPGKVYYSYYMPADLEEKE</sequence>
<dbReference type="AlphaFoldDB" id="A0AAD9JPJ8"/>
<evidence type="ECO:0000256" key="1">
    <source>
        <dbReference type="ARBA" id="ARBA00022729"/>
    </source>
</evidence>
<comment type="caution">
    <text evidence="5">The sequence shown here is derived from an EMBL/GenBank/DDBJ whole genome shotgun (WGS) entry which is preliminary data.</text>
</comment>
<protein>
    <recommendedName>
        <fullName evidence="4">LamG-like jellyroll fold domain-containing protein</fullName>
    </recommendedName>
</protein>
<reference evidence="5" key="1">
    <citation type="journal article" date="2023" name="Mol. Biol. Evol.">
        <title>Third-Generation Sequencing Reveals the Adaptive Role of the Epigenome in Three Deep-Sea Polychaetes.</title>
        <authorList>
            <person name="Perez M."/>
            <person name="Aroh O."/>
            <person name="Sun Y."/>
            <person name="Lan Y."/>
            <person name="Juniper S.K."/>
            <person name="Young C.R."/>
            <person name="Angers B."/>
            <person name="Qian P.Y."/>
        </authorList>
    </citation>
    <scope>NUCLEOTIDE SEQUENCE</scope>
    <source>
        <strain evidence="5">R07B-5</strain>
    </source>
</reference>
<feature type="chain" id="PRO_5041986265" description="LamG-like jellyroll fold domain-containing protein" evidence="3">
    <location>
        <begin position="22"/>
        <end position="476"/>
    </location>
</feature>
<dbReference type="SMART" id="SM00560">
    <property type="entry name" value="LamGL"/>
    <property type="match status" value="1"/>
</dbReference>
<proteinExistence type="predicted"/>
<keyword evidence="6" id="KW-1185">Reference proteome</keyword>
<dbReference type="Proteomes" id="UP001209878">
    <property type="component" value="Unassembled WGS sequence"/>
</dbReference>
<dbReference type="InterPro" id="IPR013320">
    <property type="entry name" value="ConA-like_dom_sf"/>
</dbReference>
<accession>A0AAD9JPJ8</accession>
<dbReference type="InterPro" id="IPR006558">
    <property type="entry name" value="LamG-like"/>
</dbReference>
<evidence type="ECO:0000313" key="5">
    <source>
        <dbReference type="EMBL" id="KAK2157054.1"/>
    </source>
</evidence>
<evidence type="ECO:0000259" key="4">
    <source>
        <dbReference type="SMART" id="SM00560"/>
    </source>
</evidence>
<feature type="domain" description="LamG-like jellyroll fold" evidence="4">
    <location>
        <begin position="314"/>
        <end position="450"/>
    </location>
</feature>
<keyword evidence="2" id="KW-1015">Disulfide bond</keyword>
<dbReference type="SUPFAM" id="SSF49899">
    <property type="entry name" value="Concanavalin A-like lectins/glucanases"/>
    <property type="match status" value="1"/>
</dbReference>
<name>A0AAD9JPJ8_RIDPI</name>
<organism evidence="5 6">
    <name type="scientific">Ridgeia piscesae</name>
    <name type="common">Tubeworm</name>
    <dbReference type="NCBI Taxonomy" id="27915"/>
    <lineage>
        <taxon>Eukaryota</taxon>
        <taxon>Metazoa</taxon>
        <taxon>Spiralia</taxon>
        <taxon>Lophotrochozoa</taxon>
        <taxon>Annelida</taxon>
        <taxon>Polychaeta</taxon>
        <taxon>Sedentaria</taxon>
        <taxon>Canalipalpata</taxon>
        <taxon>Sabellida</taxon>
        <taxon>Siboglinidae</taxon>
        <taxon>Ridgeia</taxon>
    </lineage>
</organism>
<gene>
    <name evidence="5" type="ORF">NP493_1916g00003</name>
</gene>
<dbReference type="EMBL" id="JAODUO010001916">
    <property type="protein sequence ID" value="KAK2157054.1"/>
    <property type="molecule type" value="Genomic_DNA"/>
</dbReference>
<evidence type="ECO:0000256" key="3">
    <source>
        <dbReference type="SAM" id="SignalP"/>
    </source>
</evidence>
<dbReference type="Gene3D" id="2.60.120.200">
    <property type="match status" value="1"/>
</dbReference>
<keyword evidence="1 3" id="KW-0732">Signal</keyword>